<accession>A0A1I2K627</accession>
<evidence type="ECO:0000259" key="1">
    <source>
        <dbReference type="SMART" id="SM00849"/>
    </source>
</evidence>
<dbReference type="PANTHER" id="PTHR13754">
    <property type="entry name" value="METALLO-BETA-LACTAMASE SUPERFAMILY PROTEIN"/>
    <property type="match status" value="1"/>
</dbReference>
<dbReference type="EMBL" id="FOOE01000004">
    <property type="protein sequence ID" value="SFF62552.1"/>
    <property type="molecule type" value="Genomic_DNA"/>
</dbReference>
<gene>
    <name evidence="2" type="ORF">SAMN04487885_104183</name>
</gene>
<dbReference type="OrthoDB" id="9803916at2"/>
<protein>
    <submittedName>
        <fullName evidence="2">7,8-dihydropterin-6-yl-methyl-4-(Beta-D-ribofuranosyl)aminobenzene 5'-phosphate synthase</fullName>
    </submittedName>
</protein>
<dbReference type="PANTHER" id="PTHR13754:SF13">
    <property type="entry name" value="METALLO-BETA-LACTAMASE SUPERFAMILY PROTEIN (AFU_ORTHOLOGUE AFUA_3G07630)"/>
    <property type="match status" value="1"/>
</dbReference>
<proteinExistence type="predicted"/>
<evidence type="ECO:0000313" key="3">
    <source>
        <dbReference type="Proteomes" id="UP000182135"/>
    </source>
</evidence>
<dbReference type="SMART" id="SM00849">
    <property type="entry name" value="Lactamase_B"/>
    <property type="match status" value="1"/>
</dbReference>
<keyword evidence="3" id="KW-1185">Reference proteome</keyword>
<dbReference type="SUPFAM" id="SSF56281">
    <property type="entry name" value="Metallo-hydrolase/oxidoreductase"/>
    <property type="match status" value="1"/>
</dbReference>
<dbReference type="InterPro" id="IPR041712">
    <property type="entry name" value="DHPS-like_MBL-fold"/>
</dbReference>
<dbReference type="InterPro" id="IPR052926">
    <property type="entry name" value="Metallo-beta-lactamase_dom"/>
</dbReference>
<dbReference type="Pfam" id="PF00753">
    <property type="entry name" value="Lactamase_B"/>
    <property type="match status" value="1"/>
</dbReference>
<dbReference type="RefSeq" id="WP_027637396.1">
    <property type="nucleotide sequence ID" value="NZ_BAAACD010000045.1"/>
</dbReference>
<dbReference type="GO" id="GO:0016740">
    <property type="term" value="F:transferase activity"/>
    <property type="evidence" value="ECO:0007669"/>
    <property type="project" value="TreeGrafter"/>
</dbReference>
<dbReference type="InterPro" id="IPR036866">
    <property type="entry name" value="RibonucZ/Hydroxyglut_hydro"/>
</dbReference>
<dbReference type="Gene3D" id="3.60.15.10">
    <property type="entry name" value="Ribonuclease Z/Hydroxyacylglutathione hydrolase-like"/>
    <property type="match status" value="1"/>
</dbReference>
<dbReference type="STRING" id="1529.SAMN04487885_104183"/>
<feature type="domain" description="Metallo-beta-lactamase" evidence="1">
    <location>
        <begin position="20"/>
        <end position="244"/>
    </location>
</feature>
<dbReference type="eggNOG" id="COG1237">
    <property type="taxonomic scope" value="Bacteria"/>
</dbReference>
<dbReference type="InterPro" id="IPR001279">
    <property type="entry name" value="Metallo-B-lactamas"/>
</dbReference>
<evidence type="ECO:0000313" key="2">
    <source>
        <dbReference type="EMBL" id="SFF62552.1"/>
    </source>
</evidence>
<reference evidence="2 3" key="1">
    <citation type="submission" date="2016-10" db="EMBL/GenBank/DDBJ databases">
        <authorList>
            <person name="de Groot N.N."/>
        </authorList>
    </citation>
    <scope>NUCLEOTIDE SEQUENCE [LARGE SCALE GENOMIC DNA]</scope>
    <source>
        <strain evidence="2 3">NLAE-zl-G419</strain>
    </source>
</reference>
<dbReference type="CDD" id="cd07713">
    <property type="entry name" value="DHPS-like_MBL-fold"/>
    <property type="match status" value="1"/>
</dbReference>
<name>A0A1I2K627_9CLOT</name>
<dbReference type="Proteomes" id="UP000182135">
    <property type="component" value="Unassembled WGS sequence"/>
</dbReference>
<sequence>MKIIPLVENTTISLSLKTKHGLCIYIETEKHKILFDLGPNDLFLRNASKIGVNISDIDTVIISHGHYDHGGGLETFMQNNDKAKIYIHNMAFGDYYSKRLGVKKYIGLNKTLKDNNRIIFTKDNFKIDDELQLFSDITNHILCSEANSSLYEKSCEDFTVDSFQHEQSLIIHEGNKNVLLAGCAHNGIVNILEKAENICGKELDYVISGFHLSNPATLSTEKPELIEAIGKELKKRSTNYYTCHCTGKKPFETLQSILGNQIKYLALGCNFEI</sequence>
<dbReference type="AlphaFoldDB" id="A0A1I2K627"/>
<organism evidence="2 3">
    <name type="scientific">Clostridium cadaveris</name>
    <dbReference type="NCBI Taxonomy" id="1529"/>
    <lineage>
        <taxon>Bacteria</taxon>
        <taxon>Bacillati</taxon>
        <taxon>Bacillota</taxon>
        <taxon>Clostridia</taxon>
        <taxon>Eubacteriales</taxon>
        <taxon>Clostridiaceae</taxon>
        <taxon>Clostridium</taxon>
    </lineage>
</organism>